<dbReference type="SUPFAM" id="SSF52540">
    <property type="entry name" value="P-loop containing nucleoside triphosphate hydrolases"/>
    <property type="match status" value="1"/>
</dbReference>
<dbReference type="GO" id="GO:0005634">
    <property type="term" value="C:nucleus"/>
    <property type="evidence" value="ECO:0007669"/>
    <property type="project" value="TreeGrafter"/>
</dbReference>
<dbReference type="GO" id="GO:0030686">
    <property type="term" value="C:90S preribosome"/>
    <property type="evidence" value="ECO:0007669"/>
    <property type="project" value="TreeGrafter"/>
</dbReference>
<dbReference type="EMBL" id="PZQS01000006">
    <property type="protein sequence ID" value="PVD28247.1"/>
    <property type="molecule type" value="Genomic_DNA"/>
</dbReference>
<name>A0A2T7P498_POMCA</name>
<dbReference type="Gene3D" id="3.40.50.300">
    <property type="entry name" value="P-loop containing nucleotide triphosphate hydrolases"/>
    <property type="match status" value="1"/>
</dbReference>
<evidence type="ECO:0000313" key="3">
    <source>
        <dbReference type="Proteomes" id="UP000245119"/>
    </source>
</evidence>
<reference evidence="2 3" key="1">
    <citation type="submission" date="2018-04" db="EMBL/GenBank/DDBJ databases">
        <title>The genome of golden apple snail Pomacea canaliculata provides insight into stress tolerance and invasive adaptation.</title>
        <authorList>
            <person name="Liu C."/>
            <person name="Liu B."/>
            <person name="Ren Y."/>
            <person name="Zhang Y."/>
            <person name="Wang H."/>
            <person name="Li S."/>
            <person name="Jiang F."/>
            <person name="Yin L."/>
            <person name="Zhang G."/>
            <person name="Qian W."/>
            <person name="Fan W."/>
        </authorList>
    </citation>
    <scope>NUCLEOTIDE SEQUENCE [LARGE SCALE GENOMIC DNA]</scope>
    <source>
        <strain evidence="2">SZHN2017</strain>
        <tissue evidence="2">Muscle</tissue>
    </source>
</reference>
<keyword evidence="3" id="KW-1185">Reference proteome</keyword>
<feature type="compositionally biased region" description="Polar residues" evidence="1">
    <location>
        <begin position="53"/>
        <end position="68"/>
    </location>
</feature>
<gene>
    <name evidence="2" type="ORF">C0Q70_10834</name>
</gene>
<dbReference type="PANTHER" id="PTHR24030:SF0">
    <property type="entry name" value="PROTEIN CMSS1"/>
    <property type="match status" value="1"/>
</dbReference>
<proteinExistence type="predicted"/>
<dbReference type="PANTHER" id="PTHR24030">
    <property type="entry name" value="PROTEIN CMSS1"/>
    <property type="match status" value="1"/>
</dbReference>
<dbReference type="STRING" id="400727.A0A2T7P498"/>
<dbReference type="InterPro" id="IPR032704">
    <property type="entry name" value="Cms1"/>
</dbReference>
<dbReference type="Pfam" id="PF14617">
    <property type="entry name" value="CMS1"/>
    <property type="match status" value="1"/>
</dbReference>
<protein>
    <recommendedName>
        <fullName evidence="4">Protein CMSS1</fullName>
    </recommendedName>
</protein>
<evidence type="ECO:0000313" key="2">
    <source>
        <dbReference type="EMBL" id="PVD28247.1"/>
    </source>
</evidence>
<evidence type="ECO:0008006" key="4">
    <source>
        <dbReference type="Google" id="ProtNLM"/>
    </source>
</evidence>
<comment type="caution">
    <text evidence="2">The sequence shown here is derived from an EMBL/GenBank/DDBJ whole genome shotgun (WGS) entry which is preliminary data.</text>
</comment>
<sequence>MNYRGTLTEERRLKRDVASLTSSECVYSNTLRVVNMADDLGEEWWKADEDVLNTENDQTDKQSSSNQKKGVKRRKVSASESDKDTTPPQPKKTLQIKSNKKKKQLPEKKKHSRRKITEENDDKLLKSGLPADVMSLVESVTAKKKVADENVPQPIDPDLDFFPSNVNQLEGTAYLKEILPDWQKTMKKVELQPGSPLLLILSSSAIRAVQLNRHIKSFLGKDCKTAKLFAKHMKLEEQTRFLKKHVCHAGVGTPNRVQALLKAGCLKMDSVQAVVLDWNWRDVKLKRLVDIPDVRKDLVQLLRDFIIDTVHNTQCKIGLM</sequence>
<dbReference type="Proteomes" id="UP000245119">
    <property type="component" value="Linkage Group LG6"/>
</dbReference>
<organism evidence="2 3">
    <name type="scientific">Pomacea canaliculata</name>
    <name type="common">Golden apple snail</name>
    <dbReference type="NCBI Taxonomy" id="400727"/>
    <lineage>
        <taxon>Eukaryota</taxon>
        <taxon>Metazoa</taxon>
        <taxon>Spiralia</taxon>
        <taxon>Lophotrochozoa</taxon>
        <taxon>Mollusca</taxon>
        <taxon>Gastropoda</taxon>
        <taxon>Caenogastropoda</taxon>
        <taxon>Architaenioglossa</taxon>
        <taxon>Ampullarioidea</taxon>
        <taxon>Ampullariidae</taxon>
        <taxon>Pomacea</taxon>
    </lineage>
</organism>
<evidence type="ECO:0000256" key="1">
    <source>
        <dbReference type="SAM" id="MobiDB-lite"/>
    </source>
</evidence>
<feature type="region of interest" description="Disordered" evidence="1">
    <location>
        <begin position="51"/>
        <end position="123"/>
    </location>
</feature>
<feature type="compositionally biased region" description="Basic residues" evidence="1">
    <location>
        <begin position="98"/>
        <end position="114"/>
    </location>
</feature>
<dbReference type="InterPro" id="IPR027417">
    <property type="entry name" value="P-loop_NTPase"/>
</dbReference>
<accession>A0A2T7P498</accession>
<dbReference type="AlphaFoldDB" id="A0A2T7P498"/>
<dbReference type="OrthoDB" id="1929311at2759"/>